<comment type="caution">
    <text evidence="2">The sequence shown here is derived from an EMBL/GenBank/DDBJ whole genome shotgun (WGS) entry which is preliminary data.</text>
</comment>
<name>A0A0J1BJD6_RHOIS</name>
<accession>A0A0J1BJD6</accession>
<organism evidence="2 3">
    <name type="scientific">Rhodopirellula islandica</name>
    <dbReference type="NCBI Taxonomy" id="595434"/>
    <lineage>
        <taxon>Bacteria</taxon>
        <taxon>Pseudomonadati</taxon>
        <taxon>Planctomycetota</taxon>
        <taxon>Planctomycetia</taxon>
        <taxon>Pirellulales</taxon>
        <taxon>Pirellulaceae</taxon>
        <taxon>Rhodopirellula</taxon>
    </lineage>
</organism>
<sequence length="42" mass="4675">MEHYATNLSKHAEEDDGPSWIRDQHLPLEAFADCTGCNDAVS</sequence>
<dbReference type="PATRIC" id="fig|595434.4.peg.1327"/>
<gene>
    <name evidence="2" type="ORF">RISK_001382</name>
</gene>
<feature type="region of interest" description="Disordered" evidence="1">
    <location>
        <begin position="1"/>
        <end position="21"/>
    </location>
</feature>
<evidence type="ECO:0000256" key="1">
    <source>
        <dbReference type="SAM" id="MobiDB-lite"/>
    </source>
</evidence>
<proteinExistence type="predicted"/>
<dbReference type="EMBL" id="LECT01000014">
    <property type="protein sequence ID" value="KLU06627.1"/>
    <property type="molecule type" value="Genomic_DNA"/>
</dbReference>
<dbReference type="RefSeq" id="WP_261340213.1">
    <property type="nucleotide sequence ID" value="NZ_LECT01000014.1"/>
</dbReference>
<reference evidence="2" key="1">
    <citation type="submission" date="2015-05" db="EMBL/GenBank/DDBJ databases">
        <title>Permanent draft genome of Rhodopirellula islandicus K833.</title>
        <authorList>
            <person name="Kizina J."/>
            <person name="Richter M."/>
            <person name="Glockner F.O."/>
            <person name="Harder J."/>
        </authorList>
    </citation>
    <scope>NUCLEOTIDE SEQUENCE [LARGE SCALE GENOMIC DNA]</scope>
    <source>
        <strain evidence="2">K833</strain>
    </source>
</reference>
<dbReference type="Proteomes" id="UP000036367">
    <property type="component" value="Unassembled WGS sequence"/>
</dbReference>
<evidence type="ECO:0000313" key="2">
    <source>
        <dbReference type="EMBL" id="KLU06627.1"/>
    </source>
</evidence>
<dbReference type="STRING" id="595434.RISK_001382"/>
<protein>
    <submittedName>
        <fullName evidence="2">Uncharacterized protein</fullName>
    </submittedName>
</protein>
<evidence type="ECO:0000313" key="3">
    <source>
        <dbReference type="Proteomes" id="UP000036367"/>
    </source>
</evidence>
<keyword evidence="3" id="KW-1185">Reference proteome</keyword>
<dbReference type="AlphaFoldDB" id="A0A0J1BJD6"/>